<evidence type="ECO:0000256" key="2">
    <source>
        <dbReference type="SAM" id="SignalP"/>
    </source>
</evidence>
<protein>
    <recommendedName>
        <fullName evidence="3">VWFA domain-containing protein</fullName>
    </recommendedName>
</protein>
<sequence>MKKYYYVWLLAFLLLTACAGKDTEPAEPQKDVSAEEVATKDEGEAVKNDGQTEAEEYVPKEVQYYEIENPGRDVTELEKELLRYPGIYSGDDYDEAKVKEALDKLPDDLTEAEYLEELKYLLTEDYHEELETFLHFDSSVEVDVVRPDETIDSPNVKTAHYAILIDASGSMKAMVGNKNRMDAAKEAVLEFAEQIPENATISMRVYGHKGSGSDADKELSCTSTENFYNGNFEDGKFKKALEKVKPAGWTPIGLALETVKEDIPENTDDVIVYVVSDGIETCGGDPVKAAEDLVSADIETVVNIIGFDVDNEGQKLLKEVASAGNGEFTYVDSEQDLKKYLRAQYQEIQQAWYEWKEAGKQQAYESKEEKKKLAYETKESMKRKSYQEKERMKKAQQYLKEKFDEIGHPASSPLYSLVVDYGKEKYRYAVDVGTKAYRESVESGRKQYRDYVEEGNEKIRETIKKKNE</sequence>
<keyword evidence="2" id="KW-0732">Signal</keyword>
<evidence type="ECO:0000313" key="4">
    <source>
        <dbReference type="EMBL" id="GIN58391.1"/>
    </source>
</evidence>
<feature type="region of interest" description="Disordered" evidence="1">
    <location>
        <begin position="23"/>
        <end position="55"/>
    </location>
</feature>
<evidence type="ECO:0000256" key="1">
    <source>
        <dbReference type="SAM" id="MobiDB-lite"/>
    </source>
</evidence>
<accession>A0ABQ4KLQ2</accession>
<feature type="chain" id="PRO_5045827227" description="VWFA domain-containing protein" evidence="2">
    <location>
        <begin position="20"/>
        <end position="468"/>
    </location>
</feature>
<evidence type="ECO:0000259" key="3">
    <source>
        <dbReference type="PROSITE" id="PS50234"/>
    </source>
</evidence>
<keyword evidence="5" id="KW-1185">Reference proteome</keyword>
<feature type="domain" description="VWFA" evidence="3">
    <location>
        <begin position="160"/>
        <end position="348"/>
    </location>
</feature>
<dbReference type="RefSeq" id="WP_246516866.1">
    <property type="nucleotide sequence ID" value="NZ_BORB01000023.1"/>
</dbReference>
<dbReference type="SMART" id="SM00327">
    <property type="entry name" value="VWA"/>
    <property type="match status" value="1"/>
</dbReference>
<dbReference type="EMBL" id="BORB01000023">
    <property type="protein sequence ID" value="GIN58391.1"/>
    <property type="molecule type" value="Genomic_DNA"/>
</dbReference>
<dbReference type="InterPro" id="IPR002035">
    <property type="entry name" value="VWF_A"/>
</dbReference>
<dbReference type="PROSITE" id="PS50234">
    <property type="entry name" value="VWFA"/>
    <property type="match status" value="1"/>
</dbReference>
<dbReference type="Gene3D" id="3.40.50.410">
    <property type="entry name" value="von Willebrand factor, type A domain"/>
    <property type="match status" value="2"/>
</dbReference>
<evidence type="ECO:0000313" key="5">
    <source>
        <dbReference type="Proteomes" id="UP000679950"/>
    </source>
</evidence>
<comment type="caution">
    <text evidence="4">The sequence shown here is derived from an EMBL/GenBank/DDBJ whole genome shotgun (WGS) entry which is preliminary data.</text>
</comment>
<organism evidence="4 5">
    <name type="scientific">Lederbergia ruris</name>
    <dbReference type="NCBI Taxonomy" id="217495"/>
    <lineage>
        <taxon>Bacteria</taxon>
        <taxon>Bacillati</taxon>
        <taxon>Bacillota</taxon>
        <taxon>Bacilli</taxon>
        <taxon>Bacillales</taxon>
        <taxon>Bacillaceae</taxon>
        <taxon>Lederbergia</taxon>
    </lineage>
</organism>
<name>A0ABQ4KLQ2_9BACI</name>
<dbReference type="InterPro" id="IPR036465">
    <property type="entry name" value="vWFA_dom_sf"/>
</dbReference>
<dbReference type="Pfam" id="PF13519">
    <property type="entry name" value="VWA_2"/>
    <property type="match status" value="1"/>
</dbReference>
<feature type="compositionally biased region" description="Basic and acidic residues" evidence="1">
    <location>
        <begin position="23"/>
        <end position="47"/>
    </location>
</feature>
<dbReference type="PROSITE" id="PS51257">
    <property type="entry name" value="PROKAR_LIPOPROTEIN"/>
    <property type="match status" value="1"/>
</dbReference>
<proteinExistence type="predicted"/>
<dbReference type="SUPFAM" id="SSF53300">
    <property type="entry name" value="vWA-like"/>
    <property type="match status" value="1"/>
</dbReference>
<feature type="signal peptide" evidence="2">
    <location>
        <begin position="1"/>
        <end position="19"/>
    </location>
</feature>
<dbReference type="Proteomes" id="UP000679950">
    <property type="component" value="Unassembled WGS sequence"/>
</dbReference>
<reference evidence="4 5" key="1">
    <citation type="submission" date="2021-03" db="EMBL/GenBank/DDBJ databases">
        <title>Antimicrobial resistance genes in bacteria isolated from Japanese honey, and their potential for conferring macrolide and lincosamide resistance in the American foulbrood pathogen Paenibacillus larvae.</title>
        <authorList>
            <person name="Okamoto M."/>
            <person name="Kumagai M."/>
            <person name="Kanamori H."/>
            <person name="Takamatsu D."/>
        </authorList>
    </citation>
    <scope>NUCLEOTIDE SEQUENCE [LARGE SCALE GENOMIC DNA]</scope>
    <source>
        <strain evidence="4 5">J8TS2</strain>
    </source>
</reference>
<gene>
    <name evidence="4" type="ORF">J8TS2_27100</name>
</gene>